<keyword evidence="4" id="KW-1185">Reference proteome</keyword>
<dbReference type="Proteomes" id="UP000199065">
    <property type="component" value="Unassembled WGS sequence"/>
</dbReference>
<dbReference type="PANTHER" id="PTHR43022:SF1">
    <property type="entry name" value="PROTEIN SMF"/>
    <property type="match status" value="1"/>
</dbReference>
<dbReference type="InterPro" id="IPR003488">
    <property type="entry name" value="DprA"/>
</dbReference>
<organism evidence="3 4">
    <name type="scientific">Corynebacterium spheniscorum</name>
    <dbReference type="NCBI Taxonomy" id="185761"/>
    <lineage>
        <taxon>Bacteria</taxon>
        <taxon>Bacillati</taxon>
        <taxon>Actinomycetota</taxon>
        <taxon>Actinomycetes</taxon>
        <taxon>Mycobacteriales</taxon>
        <taxon>Corynebacteriaceae</taxon>
        <taxon>Corynebacterium</taxon>
    </lineage>
</organism>
<comment type="similarity">
    <text evidence="1">Belongs to the DprA/Smf family.</text>
</comment>
<dbReference type="Pfam" id="PF02481">
    <property type="entry name" value="DNA_processg_A"/>
    <property type="match status" value="1"/>
</dbReference>
<evidence type="ECO:0000313" key="3">
    <source>
        <dbReference type="EMBL" id="SFG36713.1"/>
    </source>
</evidence>
<protein>
    <submittedName>
        <fullName evidence="3">DNA processing protein</fullName>
    </submittedName>
</protein>
<dbReference type="GO" id="GO:0009294">
    <property type="term" value="P:DNA-mediated transformation"/>
    <property type="evidence" value="ECO:0007669"/>
    <property type="project" value="InterPro"/>
</dbReference>
<evidence type="ECO:0000313" key="4">
    <source>
        <dbReference type="Proteomes" id="UP000199065"/>
    </source>
</evidence>
<dbReference type="Gene3D" id="3.40.50.450">
    <property type="match status" value="1"/>
</dbReference>
<feature type="domain" description="Smf/DprA SLOG" evidence="2">
    <location>
        <begin position="112"/>
        <end position="303"/>
    </location>
</feature>
<sequence length="393" mass="43006">MIEAWAYLNRVVEGPHRRIHELLLEGRSADEIAAGIKQRDTWIGEALLASTEQRYRTAEHGLKEDLQAARRHNMRLIHPGHPEWPAEKLDPAFRFLALSEGTTTRKDQADAVPPHALWVRGESLKKLTHQAVAIVGTRAITAYGRAATRSICSSLAQHQWTLVSGGAAGVDQVAHSVALEHQTPTVVVQACGLDRAYPSSHRELYEQVVKQGGAVVSEYPLTSSPMRHRFLSRNRLVAALTRGTIVMEAAWRSGALSTLTWAEAFGRATMAVPGPILSAQSLGCHQRIRDGRATLISTADEAREIMSTSGAVDVEANYELVFPPTSIQELSPNELKVYDAIGFEASDSAAIAHKAGLTLALSIHLLVELERRSLVVREGSLWRRLELGAGDLQ</sequence>
<dbReference type="NCBIfam" id="TIGR00732">
    <property type="entry name" value="dprA"/>
    <property type="match status" value="1"/>
</dbReference>
<dbReference type="SUPFAM" id="SSF102405">
    <property type="entry name" value="MCP/YpsA-like"/>
    <property type="match status" value="1"/>
</dbReference>
<dbReference type="AlphaFoldDB" id="A0A1I2R9I0"/>
<dbReference type="EMBL" id="FOPJ01000003">
    <property type="protein sequence ID" value="SFG36713.1"/>
    <property type="molecule type" value="Genomic_DNA"/>
</dbReference>
<accession>A0A1I2R9I0</accession>
<dbReference type="OrthoDB" id="9785707at2"/>
<dbReference type="RefSeq" id="WP_092284420.1">
    <property type="nucleotide sequence ID" value="NZ_FOPJ01000003.1"/>
</dbReference>
<evidence type="ECO:0000256" key="1">
    <source>
        <dbReference type="ARBA" id="ARBA00006525"/>
    </source>
</evidence>
<dbReference type="STRING" id="185761.SAMN05660282_00675"/>
<name>A0A1I2R9I0_9CORY</name>
<reference evidence="3 4" key="1">
    <citation type="submission" date="2016-10" db="EMBL/GenBank/DDBJ databases">
        <authorList>
            <person name="de Groot N.N."/>
        </authorList>
    </citation>
    <scope>NUCLEOTIDE SEQUENCE [LARGE SCALE GENOMIC DNA]</scope>
    <source>
        <strain>J11</strain>
        <strain evidence="4">PG 39</strain>
    </source>
</reference>
<dbReference type="PANTHER" id="PTHR43022">
    <property type="entry name" value="PROTEIN SMF"/>
    <property type="match status" value="1"/>
</dbReference>
<dbReference type="InterPro" id="IPR057666">
    <property type="entry name" value="DrpA_SLOG"/>
</dbReference>
<proteinExistence type="inferred from homology"/>
<evidence type="ECO:0000259" key="2">
    <source>
        <dbReference type="Pfam" id="PF02481"/>
    </source>
</evidence>
<gene>
    <name evidence="3" type="ORF">SAMN05660282_00675</name>
</gene>